<evidence type="ECO:0000256" key="1">
    <source>
        <dbReference type="ARBA" id="ARBA00004141"/>
    </source>
</evidence>
<dbReference type="FunFam" id="2.70.150.10:FF:000006">
    <property type="entry name" value="Calcium-transporting ATPase"/>
    <property type="match status" value="1"/>
</dbReference>
<evidence type="ECO:0000313" key="11">
    <source>
        <dbReference type="EMBL" id="SPC82045.1"/>
    </source>
</evidence>
<feature type="transmembrane region" description="Helical" evidence="8">
    <location>
        <begin position="305"/>
        <end position="324"/>
    </location>
</feature>
<feature type="transmembrane region" description="Helical" evidence="8">
    <location>
        <begin position="119"/>
        <end position="136"/>
    </location>
</feature>
<keyword evidence="5" id="KW-0460">Magnesium</keyword>
<feature type="domain" description="P-type ATPase A" evidence="9">
    <location>
        <begin position="187"/>
        <end position="281"/>
    </location>
</feature>
<dbReference type="NCBIfam" id="TIGR01494">
    <property type="entry name" value="ATPase_P-type"/>
    <property type="match status" value="2"/>
</dbReference>
<dbReference type="Gene3D" id="2.70.150.10">
    <property type="entry name" value="Calcium-transporting ATPase, cytoplasmic transduction domain A"/>
    <property type="match status" value="1"/>
</dbReference>
<evidence type="ECO:0000256" key="6">
    <source>
        <dbReference type="ARBA" id="ARBA00022989"/>
    </source>
</evidence>
<evidence type="ECO:0000256" key="5">
    <source>
        <dbReference type="ARBA" id="ARBA00022842"/>
    </source>
</evidence>
<dbReference type="Gene3D" id="3.40.1110.10">
    <property type="entry name" value="Calcium-transporting ATPase, cytoplasmic domain N"/>
    <property type="match status" value="1"/>
</dbReference>
<reference evidence="11" key="1">
    <citation type="submission" date="2018-02" db="EMBL/GenBank/DDBJ databases">
        <authorList>
            <person name="Cohen D.B."/>
            <person name="Kent A.D."/>
        </authorList>
    </citation>
    <scope>NUCLEOTIDE SEQUENCE</scope>
</reference>
<name>A0A2N9F4N0_FAGSY</name>
<accession>A0A2N9F4N0</accession>
<protein>
    <submittedName>
        <fullName evidence="11">Uncharacterized protein</fullName>
    </submittedName>
</protein>
<feature type="domain" description="Cation-transporting P-type ATPase N-terminal" evidence="10">
    <location>
        <begin position="64"/>
        <end position="129"/>
    </location>
</feature>
<dbReference type="EMBL" id="OIVN01000557">
    <property type="protein sequence ID" value="SPC82045.1"/>
    <property type="molecule type" value="Genomic_DNA"/>
</dbReference>
<dbReference type="InterPro" id="IPR008250">
    <property type="entry name" value="ATPase_P-typ_transduc_dom_A_sf"/>
</dbReference>
<evidence type="ECO:0000256" key="4">
    <source>
        <dbReference type="ARBA" id="ARBA00022840"/>
    </source>
</evidence>
<dbReference type="SUPFAM" id="SSF56784">
    <property type="entry name" value="HAD-like"/>
    <property type="match status" value="1"/>
</dbReference>
<dbReference type="InterPro" id="IPR023214">
    <property type="entry name" value="HAD_sf"/>
</dbReference>
<feature type="transmembrane region" description="Helical" evidence="8">
    <location>
        <begin position="148"/>
        <end position="165"/>
    </location>
</feature>
<dbReference type="PRINTS" id="PR00119">
    <property type="entry name" value="CATATPASE"/>
</dbReference>
<dbReference type="AlphaFoldDB" id="A0A2N9F4N0"/>
<dbReference type="PANTHER" id="PTHR24093:SF434">
    <property type="entry name" value="CALCIUM-TRANSPORTING ATPASE 13, PLASMA MEMBRANE-TYPE-RELATED"/>
    <property type="match status" value="1"/>
</dbReference>
<dbReference type="InterPro" id="IPR023299">
    <property type="entry name" value="ATPase_P-typ_cyto_dom_N"/>
</dbReference>
<dbReference type="GO" id="GO:0005524">
    <property type="term" value="F:ATP binding"/>
    <property type="evidence" value="ECO:0007669"/>
    <property type="project" value="UniProtKB-KW"/>
</dbReference>
<comment type="subcellular location">
    <subcellularLocation>
        <location evidence="1">Membrane</location>
        <topology evidence="1">Multi-pass membrane protein</topology>
    </subcellularLocation>
</comment>
<dbReference type="InterPro" id="IPR023298">
    <property type="entry name" value="ATPase_P-typ_TM_dom_sf"/>
</dbReference>
<keyword evidence="4" id="KW-0067">ATP-binding</keyword>
<dbReference type="InterPro" id="IPR001757">
    <property type="entry name" value="P_typ_ATPase"/>
</dbReference>
<dbReference type="InterPro" id="IPR059000">
    <property type="entry name" value="ATPase_P-type_domA"/>
</dbReference>
<dbReference type="InterPro" id="IPR036412">
    <property type="entry name" value="HAD-like_sf"/>
</dbReference>
<dbReference type="PANTHER" id="PTHR24093">
    <property type="entry name" value="CATION TRANSPORTING ATPASE"/>
    <property type="match status" value="1"/>
</dbReference>
<evidence type="ECO:0000256" key="3">
    <source>
        <dbReference type="ARBA" id="ARBA00022741"/>
    </source>
</evidence>
<keyword evidence="2 8" id="KW-0812">Transmembrane</keyword>
<evidence type="ECO:0000256" key="2">
    <source>
        <dbReference type="ARBA" id="ARBA00022692"/>
    </source>
</evidence>
<dbReference type="SUPFAM" id="SSF81665">
    <property type="entry name" value="Calcium ATPase, transmembrane domain M"/>
    <property type="match status" value="1"/>
</dbReference>
<evidence type="ECO:0000256" key="8">
    <source>
        <dbReference type="SAM" id="Phobius"/>
    </source>
</evidence>
<dbReference type="Pfam" id="PF00122">
    <property type="entry name" value="E1-E2_ATPase"/>
    <property type="match status" value="1"/>
</dbReference>
<evidence type="ECO:0000259" key="9">
    <source>
        <dbReference type="Pfam" id="PF00122"/>
    </source>
</evidence>
<dbReference type="SUPFAM" id="SSF81653">
    <property type="entry name" value="Calcium ATPase, transduction domain A"/>
    <property type="match status" value="1"/>
</dbReference>
<keyword evidence="6 8" id="KW-1133">Transmembrane helix</keyword>
<keyword evidence="3" id="KW-0547">Nucleotide-binding</keyword>
<evidence type="ECO:0000259" key="10">
    <source>
        <dbReference type="Pfam" id="PF00690"/>
    </source>
</evidence>
<dbReference type="Pfam" id="PF00690">
    <property type="entry name" value="Cation_ATPase_N"/>
    <property type="match status" value="1"/>
</dbReference>
<proteinExistence type="predicted"/>
<gene>
    <name evidence="11" type="ORF">FSB_LOCUS9927</name>
</gene>
<keyword evidence="7 8" id="KW-0472">Membrane</keyword>
<dbReference type="GO" id="GO:0016887">
    <property type="term" value="F:ATP hydrolysis activity"/>
    <property type="evidence" value="ECO:0007669"/>
    <property type="project" value="InterPro"/>
</dbReference>
<organism evidence="11">
    <name type="scientific">Fagus sylvatica</name>
    <name type="common">Beechnut</name>
    <dbReference type="NCBI Taxonomy" id="28930"/>
    <lineage>
        <taxon>Eukaryota</taxon>
        <taxon>Viridiplantae</taxon>
        <taxon>Streptophyta</taxon>
        <taxon>Embryophyta</taxon>
        <taxon>Tracheophyta</taxon>
        <taxon>Spermatophyta</taxon>
        <taxon>Magnoliopsida</taxon>
        <taxon>eudicotyledons</taxon>
        <taxon>Gunneridae</taxon>
        <taxon>Pentapetalae</taxon>
        <taxon>rosids</taxon>
        <taxon>fabids</taxon>
        <taxon>Fagales</taxon>
        <taxon>Fagaceae</taxon>
        <taxon>Fagus</taxon>
    </lineage>
</organism>
<dbReference type="Pfam" id="PF00702">
    <property type="entry name" value="Hydrolase"/>
    <property type="match status" value="1"/>
</dbReference>
<dbReference type="Gene3D" id="3.40.50.1000">
    <property type="entry name" value="HAD superfamily/HAD-like"/>
    <property type="match status" value="1"/>
</dbReference>
<sequence>MCSIILQNLDRIESLLPAPNSLRKSQGFTLSNFRNFGSPRGKVDQATLTKLVKEKKLESLQNIGGVDGVASALQTNVECGIHGDVDDIARRNETFGSNTYKRPPTKSFFHFVWEEFKDLTILFNLGCALFFLPFGIKKHQTRGVWYDNGSLLVASFLVVAIRAIINLKQSRQFDKLSKVKTNIQIDAVRAGRRQKISIFEIVVGDVICLKIGDQVPADGLFVDGHSMQVDESSMTGESDHVEVNCNHPFMFSGTKVVDGYARMLVTSVGVNTTWGEMMSSIRRNTNEQTPLEARLSKLIMSIGKVGLAAAFLVLMVLLVHYFTGNMDDEKGNKEFNSKTTFDEMVYAILQIVAIAANVVQVAIPEDLDDDEKMKFEQIIQGMVASSLQCIAFAHKQVSKEDQEHKKIKDDDLTLLGLVGIEDPCRPGVKKAVKDCQYAGVNIKMITRDNVFTAKAIATECEILRLSPDISGAVVEGEEFRNYTAKERMEKVDNICVMARSSPFDKLLMVECLKQKGHVVAVIGDGINDAPALKETDIGLSMGIQGTAVAKESSDIVILDNNCCEN</sequence>
<dbReference type="InterPro" id="IPR004014">
    <property type="entry name" value="ATPase_P-typ_cation-transptr_N"/>
</dbReference>
<dbReference type="GO" id="GO:0005886">
    <property type="term" value="C:plasma membrane"/>
    <property type="evidence" value="ECO:0007669"/>
    <property type="project" value="TreeGrafter"/>
</dbReference>
<evidence type="ECO:0000256" key="7">
    <source>
        <dbReference type="ARBA" id="ARBA00023136"/>
    </source>
</evidence>
<dbReference type="GO" id="GO:0005388">
    <property type="term" value="F:P-type calcium transporter activity"/>
    <property type="evidence" value="ECO:0007669"/>
    <property type="project" value="TreeGrafter"/>
</dbReference>
<dbReference type="SUPFAM" id="SSF81660">
    <property type="entry name" value="Metal cation-transporting ATPase, ATP-binding domain N"/>
    <property type="match status" value="1"/>
</dbReference>
<feature type="transmembrane region" description="Helical" evidence="8">
    <location>
        <begin position="344"/>
        <end position="363"/>
    </location>
</feature>